<proteinExistence type="predicted"/>
<dbReference type="AlphaFoldDB" id="A0A410X3S2"/>
<evidence type="ECO:0000313" key="1">
    <source>
        <dbReference type="EMBL" id="QAV21241.1"/>
    </source>
</evidence>
<organism evidence="1 2">
    <name type="scientific">Paenibacillus chitinolyticus</name>
    <dbReference type="NCBI Taxonomy" id="79263"/>
    <lineage>
        <taxon>Bacteria</taxon>
        <taxon>Bacillati</taxon>
        <taxon>Bacillota</taxon>
        <taxon>Bacilli</taxon>
        <taxon>Bacillales</taxon>
        <taxon>Paenibacillaceae</taxon>
        <taxon>Paenibacillus</taxon>
    </lineage>
</organism>
<protein>
    <submittedName>
        <fullName evidence="1">Uncharacterized protein</fullName>
    </submittedName>
</protein>
<dbReference type="EMBL" id="CP026520">
    <property type="protein sequence ID" value="QAV21241.1"/>
    <property type="molecule type" value="Genomic_DNA"/>
</dbReference>
<dbReference type="Proteomes" id="UP000288943">
    <property type="component" value="Chromosome"/>
</dbReference>
<gene>
    <name evidence="1" type="ORF">PC41400_27680</name>
</gene>
<accession>A0A410X3S2</accession>
<sequence length="89" mass="9751">MTFCAFFRLKSPSSSSGFIGTWAWKEPFQTPSSFNPPARSLSCIACDRTGGNFRFAHTKKPPGYPGGSFSFHSISGIVSSIVDFSFTRK</sequence>
<evidence type="ECO:0000313" key="2">
    <source>
        <dbReference type="Proteomes" id="UP000288943"/>
    </source>
</evidence>
<reference evidence="1 2" key="1">
    <citation type="submission" date="2018-01" db="EMBL/GenBank/DDBJ databases">
        <title>The whole genome sequencing and assembly of Paenibacillus chitinolyticus KCCM 41400 strain.</title>
        <authorList>
            <person name="Kim J.-Y."/>
            <person name="Park M.-K."/>
            <person name="Lee Y.-J."/>
            <person name="Yi H."/>
            <person name="Bahn Y.-S."/>
            <person name="Kim J.F."/>
            <person name="Lee D.-W."/>
        </authorList>
    </citation>
    <scope>NUCLEOTIDE SEQUENCE [LARGE SCALE GENOMIC DNA]</scope>
    <source>
        <strain evidence="1 2">KCCM 41400</strain>
    </source>
</reference>
<dbReference type="KEGG" id="pchi:PC41400_27680"/>
<name>A0A410X3S2_9BACL</name>